<name>A0ABV5W395_9BACL</name>
<proteinExistence type="predicted"/>
<organism evidence="2 3">
    <name type="scientific">Paenibacillus hodogayensis</name>
    <dbReference type="NCBI Taxonomy" id="279208"/>
    <lineage>
        <taxon>Bacteria</taxon>
        <taxon>Bacillati</taxon>
        <taxon>Bacillota</taxon>
        <taxon>Bacilli</taxon>
        <taxon>Bacillales</taxon>
        <taxon>Paenibacillaceae</taxon>
        <taxon>Paenibacillus</taxon>
    </lineage>
</organism>
<dbReference type="Proteomes" id="UP001589619">
    <property type="component" value="Unassembled WGS sequence"/>
</dbReference>
<gene>
    <name evidence="2" type="ORF">ACFFNY_26000</name>
</gene>
<evidence type="ECO:0000313" key="3">
    <source>
        <dbReference type="Proteomes" id="UP001589619"/>
    </source>
</evidence>
<feature type="transmembrane region" description="Helical" evidence="1">
    <location>
        <begin position="6"/>
        <end position="24"/>
    </location>
</feature>
<keyword evidence="1" id="KW-0472">Membrane</keyword>
<sequence>MSVKVAFLLLLVAVMLIHDLPRWGRTGRRDRLAYAALMLPMLYLGFLYVTDVPWPNLDEAIDYIFGEPARRLVESLKVPS</sequence>
<accession>A0ABV5W395</accession>
<dbReference type="EMBL" id="JBHMAG010000017">
    <property type="protein sequence ID" value="MFB9755043.1"/>
    <property type="molecule type" value="Genomic_DNA"/>
</dbReference>
<comment type="caution">
    <text evidence="2">The sequence shown here is derived from an EMBL/GenBank/DDBJ whole genome shotgun (WGS) entry which is preliminary data.</text>
</comment>
<evidence type="ECO:0000313" key="2">
    <source>
        <dbReference type="EMBL" id="MFB9755043.1"/>
    </source>
</evidence>
<dbReference type="RefSeq" id="WP_344909014.1">
    <property type="nucleotide sequence ID" value="NZ_BAAAYO010000007.1"/>
</dbReference>
<evidence type="ECO:0000256" key="1">
    <source>
        <dbReference type="SAM" id="Phobius"/>
    </source>
</evidence>
<feature type="transmembrane region" description="Helical" evidence="1">
    <location>
        <begin position="31"/>
        <end position="49"/>
    </location>
</feature>
<keyword evidence="1" id="KW-0812">Transmembrane</keyword>
<keyword evidence="3" id="KW-1185">Reference proteome</keyword>
<protein>
    <submittedName>
        <fullName evidence="2">Uncharacterized protein</fullName>
    </submittedName>
</protein>
<reference evidence="2 3" key="1">
    <citation type="submission" date="2024-09" db="EMBL/GenBank/DDBJ databases">
        <authorList>
            <person name="Sun Q."/>
            <person name="Mori K."/>
        </authorList>
    </citation>
    <scope>NUCLEOTIDE SEQUENCE [LARGE SCALE GENOMIC DNA]</scope>
    <source>
        <strain evidence="2 3">JCM 12520</strain>
    </source>
</reference>
<keyword evidence="1" id="KW-1133">Transmembrane helix</keyword>